<evidence type="ECO:0000313" key="2">
    <source>
        <dbReference type="Proteomes" id="UP000640333"/>
    </source>
</evidence>
<evidence type="ECO:0000313" key="1">
    <source>
        <dbReference type="EMBL" id="MBE9398393.1"/>
    </source>
</evidence>
<proteinExistence type="predicted"/>
<dbReference type="Proteomes" id="UP000640333">
    <property type="component" value="Unassembled WGS sequence"/>
</dbReference>
<protein>
    <recommendedName>
        <fullName evidence="3">Tetratricopeptide repeat protein</fullName>
    </recommendedName>
</protein>
<keyword evidence="2" id="KW-1185">Reference proteome</keyword>
<reference evidence="1" key="1">
    <citation type="submission" date="2020-10" db="EMBL/GenBank/DDBJ databases">
        <title>Bacterium isolated from coastal waters sediment.</title>
        <authorList>
            <person name="Chen R.-J."/>
            <person name="Lu D.-C."/>
            <person name="Zhu K.-L."/>
            <person name="Du Z.-J."/>
        </authorList>
    </citation>
    <scope>NUCLEOTIDE SEQUENCE</scope>
    <source>
        <strain evidence="1">N1Y112</strain>
    </source>
</reference>
<name>A0A8J7FIJ4_9GAMM</name>
<comment type="caution">
    <text evidence="1">The sequence shown here is derived from an EMBL/GenBank/DDBJ whole genome shotgun (WGS) entry which is preliminary data.</text>
</comment>
<dbReference type="AlphaFoldDB" id="A0A8J7FIJ4"/>
<dbReference type="SUPFAM" id="SSF48452">
    <property type="entry name" value="TPR-like"/>
    <property type="match status" value="1"/>
</dbReference>
<gene>
    <name evidence="1" type="ORF">IOQ59_14120</name>
</gene>
<evidence type="ECO:0008006" key="3">
    <source>
        <dbReference type="Google" id="ProtNLM"/>
    </source>
</evidence>
<sequence>MSASFRKPSSYLLVLVMLVAFWGIYQAARMGIADVVAHKAEFAVERWDDEKRMPAADEVERAIEDARSALSWEPRNPDYHDLLAQVLIYKGLVHWANGAFNEITDESLALYRRSVELRPRWPYAWARFALVKSYRGEYDAEFENALSRAVQYGPWDPGIHVTVAEAGVFGWRKLSIEERKVVAANIHRGLKFEFSSIQSIVRRYNGMILVCGYLPVDKRTTKFCGW</sequence>
<dbReference type="Gene3D" id="1.25.40.10">
    <property type="entry name" value="Tetratricopeptide repeat domain"/>
    <property type="match status" value="1"/>
</dbReference>
<accession>A0A8J7FIJ4</accession>
<dbReference type="EMBL" id="JADEYS010000014">
    <property type="protein sequence ID" value="MBE9398393.1"/>
    <property type="molecule type" value="Genomic_DNA"/>
</dbReference>
<organism evidence="1 2">
    <name type="scientific">Pontibacterium sinense</name>
    <dbReference type="NCBI Taxonomy" id="2781979"/>
    <lineage>
        <taxon>Bacteria</taxon>
        <taxon>Pseudomonadati</taxon>
        <taxon>Pseudomonadota</taxon>
        <taxon>Gammaproteobacteria</taxon>
        <taxon>Oceanospirillales</taxon>
        <taxon>Oceanospirillaceae</taxon>
        <taxon>Pontibacterium</taxon>
    </lineage>
</organism>
<dbReference type="RefSeq" id="WP_193954028.1">
    <property type="nucleotide sequence ID" value="NZ_JADEYS010000014.1"/>
</dbReference>
<dbReference type="InterPro" id="IPR011990">
    <property type="entry name" value="TPR-like_helical_dom_sf"/>
</dbReference>